<keyword evidence="2" id="KW-1185">Reference proteome</keyword>
<protein>
    <submittedName>
        <fullName evidence="1">Uncharacterized protein</fullName>
    </submittedName>
</protein>
<dbReference type="Proteomes" id="UP000317496">
    <property type="component" value="Chromosome"/>
</dbReference>
<dbReference type="RefSeq" id="WP_144067579.1">
    <property type="nucleotide sequence ID" value="NZ_CP041636.1"/>
</dbReference>
<evidence type="ECO:0000313" key="1">
    <source>
        <dbReference type="EMBL" id="QDO96598.1"/>
    </source>
</evidence>
<dbReference type="KEGG" id="fer:FNB15_04605"/>
<accession>A0A516GYI3</accession>
<gene>
    <name evidence="1" type="ORF">FNB15_04605</name>
</gene>
<evidence type="ECO:0000313" key="2">
    <source>
        <dbReference type="Proteomes" id="UP000317496"/>
    </source>
</evidence>
<sequence length="66" mass="7314">MSEAYLIEAAGEAAGVVVRERGGFRFFAAAPQFNAIEQQLFRRTADAERAARALAANDNQFTHAWR</sequence>
<name>A0A516GYI3_9PROT</name>
<dbReference type="EMBL" id="CP041636">
    <property type="protein sequence ID" value="QDO96598.1"/>
    <property type="molecule type" value="Genomic_DNA"/>
</dbReference>
<dbReference type="AlphaFoldDB" id="A0A516GYI3"/>
<organism evidence="1 2">
    <name type="scientific">Ferrovibrio terrae</name>
    <dbReference type="NCBI Taxonomy" id="2594003"/>
    <lineage>
        <taxon>Bacteria</taxon>
        <taxon>Pseudomonadati</taxon>
        <taxon>Pseudomonadota</taxon>
        <taxon>Alphaproteobacteria</taxon>
        <taxon>Rhodospirillales</taxon>
        <taxon>Rhodospirillaceae</taxon>
        <taxon>Ferrovibrio</taxon>
    </lineage>
</organism>
<proteinExistence type="predicted"/>
<reference evidence="1 2" key="1">
    <citation type="submission" date="2019-07" db="EMBL/GenBank/DDBJ databases">
        <title>Genome sequencing for Ferrovibrio sp. K5.</title>
        <authorList>
            <person name="Park S.-J."/>
        </authorList>
    </citation>
    <scope>NUCLEOTIDE SEQUENCE [LARGE SCALE GENOMIC DNA]</scope>
    <source>
        <strain evidence="1 2">K5</strain>
    </source>
</reference>